<protein>
    <recommendedName>
        <fullName evidence="4">Helix-turn-helix domain-containing protein</fullName>
    </recommendedName>
</protein>
<keyword evidence="3" id="KW-1185">Reference proteome</keyword>
<organism evidence="2 3">
    <name type="scientific">Streptomyces poonensis</name>
    <dbReference type="NCBI Taxonomy" id="68255"/>
    <lineage>
        <taxon>Bacteria</taxon>
        <taxon>Bacillati</taxon>
        <taxon>Actinomycetota</taxon>
        <taxon>Actinomycetes</taxon>
        <taxon>Kitasatosporales</taxon>
        <taxon>Streptomycetaceae</taxon>
        <taxon>Streptomyces</taxon>
    </lineage>
</organism>
<evidence type="ECO:0000313" key="3">
    <source>
        <dbReference type="Proteomes" id="UP000622166"/>
    </source>
</evidence>
<reference evidence="2" key="1">
    <citation type="journal article" date="2014" name="Int. J. Syst. Evol. Microbiol.">
        <title>Complete genome sequence of Corynebacterium casei LMG S-19264T (=DSM 44701T), isolated from a smear-ripened cheese.</title>
        <authorList>
            <consortium name="US DOE Joint Genome Institute (JGI-PGF)"/>
            <person name="Walter F."/>
            <person name="Albersmeier A."/>
            <person name="Kalinowski J."/>
            <person name="Ruckert C."/>
        </authorList>
    </citation>
    <scope>NUCLEOTIDE SEQUENCE</scope>
    <source>
        <strain evidence="2">JCM 4815</strain>
    </source>
</reference>
<evidence type="ECO:0008006" key="4">
    <source>
        <dbReference type="Google" id="ProtNLM"/>
    </source>
</evidence>
<accession>A0A918PNM3</accession>
<feature type="compositionally biased region" description="Basic and acidic residues" evidence="1">
    <location>
        <begin position="154"/>
        <end position="178"/>
    </location>
</feature>
<dbReference type="AlphaFoldDB" id="A0A918PNM3"/>
<dbReference type="EMBL" id="BMVW01000007">
    <property type="protein sequence ID" value="GGZ15132.1"/>
    <property type="molecule type" value="Genomic_DNA"/>
</dbReference>
<sequence length="367" mass="40083">MRRPPPGLALPGEGLTTKEDRPSLMAVRKTNAAVRPHPAVARSGSPSGVIQLKAYQPERYTIIGNHLAQHRELSLVAMGLALHILSLPDGAAVDIRTLTSRFPEGRDRIAFALRELEAHGYFERVRERTGAGQVVTRTYAHHVPGRTTRTTEPVVRDSAVREPVREQVPEPEPGRVVELEPVTVPGDEPEREAPPPGEAEPVSAPEPSEPPAEDAAPGPHHEEAVVALTRARKLDKRIMLSERDVQRLAPAAAEWIARGVGRVALMQVLSDRLPPEVHNPAALVAHRLREWLPPSLPSTADTIVVSREDRDAAPLPRQELWRDCEGDCGCVIHSSGPERMCRDCRAARTAAPDPDLVCTEVSRAIAL</sequence>
<feature type="region of interest" description="Disordered" evidence="1">
    <location>
        <begin position="142"/>
        <end position="220"/>
    </location>
</feature>
<dbReference type="RefSeq" id="WP_189860737.1">
    <property type="nucleotide sequence ID" value="NZ_BMVW01000007.1"/>
</dbReference>
<comment type="caution">
    <text evidence="2">The sequence shown here is derived from an EMBL/GenBank/DDBJ whole genome shotgun (WGS) entry which is preliminary data.</text>
</comment>
<evidence type="ECO:0000256" key="1">
    <source>
        <dbReference type="SAM" id="MobiDB-lite"/>
    </source>
</evidence>
<gene>
    <name evidence="2" type="ORF">GCM10010365_38510</name>
</gene>
<reference evidence="2" key="2">
    <citation type="submission" date="2020-09" db="EMBL/GenBank/DDBJ databases">
        <authorList>
            <person name="Sun Q."/>
            <person name="Ohkuma M."/>
        </authorList>
    </citation>
    <scope>NUCLEOTIDE SEQUENCE</scope>
    <source>
        <strain evidence="2">JCM 4815</strain>
    </source>
</reference>
<name>A0A918PNM3_9ACTN</name>
<dbReference type="Proteomes" id="UP000622166">
    <property type="component" value="Unassembled WGS sequence"/>
</dbReference>
<evidence type="ECO:0000313" key="2">
    <source>
        <dbReference type="EMBL" id="GGZ15132.1"/>
    </source>
</evidence>
<proteinExistence type="predicted"/>